<dbReference type="EMBL" id="JAYJLD010000009">
    <property type="protein sequence ID" value="MEB3101649.1"/>
    <property type="molecule type" value="Genomic_DNA"/>
</dbReference>
<sequence>MNKLLPIVLLITSTFLMGSSFVVGKWGLQYFSPLILTAYRFLIGGGLLLVVVLMKHKLPPFSLLWKAALIGALQTAGVMACIFTALKYISAGESSILTFTNPLMVLVLSSLLLKQSYHWRQWLGVLIGFAGVVIVLNGNMAINRGTWIGLASAVFWSFATLLVKVWGPRFNMWMLSALQMIFGGIILLILAFSFETIKTVWNPESLFDLLWLAVLGSTVQFTLWFMLLSRMDPSKASSYLFLAPVFGILTGVILLGEPLNATIVIGGISVFAGIFLANYRSSDSSFIVQKKKPEKNPIGL</sequence>
<comment type="caution">
    <text evidence="8">The sequence shown here is derived from an EMBL/GenBank/DDBJ whole genome shotgun (WGS) entry which is preliminary data.</text>
</comment>
<evidence type="ECO:0000313" key="9">
    <source>
        <dbReference type="Proteomes" id="UP001310386"/>
    </source>
</evidence>
<proteinExistence type="inferred from homology"/>
<evidence type="ECO:0000259" key="7">
    <source>
        <dbReference type="Pfam" id="PF00892"/>
    </source>
</evidence>
<feature type="transmembrane region" description="Helical" evidence="6">
    <location>
        <begin position="147"/>
        <end position="166"/>
    </location>
</feature>
<feature type="domain" description="EamA" evidence="7">
    <location>
        <begin position="145"/>
        <end position="278"/>
    </location>
</feature>
<organism evidence="8 9">
    <name type="scientific">Ferviditalea candida</name>
    <dbReference type="NCBI Taxonomy" id="3108399"/>
    <lineage>
        <taxon>Bacteria</taxon>
        <taxon>Bacillati</taxon>
        <taxon>Bacillota</taxon>
        <taxon>Bacilli</taxon>
        <taxon>Bacillales</taxon>
        <taxon>Paenibacillaceae</taxon>
        <taxon>Ferviditalea</taxon>
    </lineage>
</organism>
<feature type="transmembrane region" description="Helical" evidence="6">
    <location>
        <begin position="63"/>
        <end position="89"/>
    </location>
</feature>
<protein>
    <submittedName>
        <fullName evidence="8">EamA family transporter</fullName>
    </submittedName>
</protein>
<dbReference type="InterPro" id="IPR050638">
    <property type="entry name" value="AA-Vitamin_Transporters"/>
</dbReference>
<accession>A0ABU5ZGM1</accession>
<name>A0ABU5ZGM1_9BACL</name>
<evidence type="ECO:0000256" key="1">
    <source>
        <dbReference type="ARBA" id="ARBA00004127"/>
    </source>
</evidence>
<feature type="transmembrane region" description="Helical" evidence="6">
    <location>
        <begin position="34"/>
        <end position="54"/>
    </location>
</feature>
<dbReference type="PANTHER" id="PTHR32322:SF2">
    <property type="entry name" value="EAMA DOMAIN-CONTAINING PROTEIN"/>
    <property type="match status" value="1"/>
</dbReference>
<evidence type="ECO:0000256" key="4">
    <source>
        <dbReference type="ARBA" id="ARBA00022989"/>
    </source>
</evidence>
<feature type="transmembrane region" description="Helical" evidence="6">
    <location>
        <begin position="239"/>
        <end position="255"/>
    </location>
</feature>
<keyword evidence="5 6" id="KW-0472">Membrane</keyword>
<gene>
    <name evidence="8" type="ORF">VF724_08235</name>
</gene>
<dbReference type="Proteomes" id="UP001310386">
    <property type="component" value="Unassembled WGS sequence"/>
</dbReference>
<evidence type="ECO:0000256" key="6">
    <source>
        <dbReference type="SAM" id="Phobius"/>
    </source>
</evidence>
<comment type="subcellular location">
    <subcellularLocation>
        <location evidence="1">Endomembrane system</location>
        <topology evidence="1">Multi-pass membrane protein</topology>
    </subcellularLocation>
</comment>
<reference evidence="8" key="1">
    <citation type="submission" date="2023-12" db="EMBL/GenBank/DDBJ databases">
        <title>Fervidustalea candida gen. nov., sp. nov., a novel member of the family Paenibacillaceae isolated from a geothermal area.</title>
        <authorList>
            <person name="Li W.-J."/>
            <person name="Jiao J.-Y."/>
            <person name="Chen Y."/>
        </authorList>
    </citation>
    <scope>NUCLEOTIDE SEQUENCE</scope>
    <source>
        <strain evidence="8">SYSU GA230002</strain>
    </source>
</reference>
<evidence type="ECO:0000256" key="2">
    <source>
        <dbReference type="ARBA" id="ARBA00007362"/>
    </source>
</evidence>
<dbReference type="InterPro" id="IPR000620">
    <property type="entry name" value="EamA_dom"/>
</dbReference>
<feature type="transmembrane region" description="Helical" evidence="6">
    <location>
        <begin position="261"/>
        <end position="279"/>
    </location>
</feature>
<dbReference type="SUPFAM" id="SSF103481">
    <property type="entry name" value="Multidrug resistance efflux transporter EmrE"/>
    <property type="match status" value="2"/>
</dbReference>
<feature type="domain" description="EamA" evidence="7">
    <location>
        <begin position="6"/>
        <end position="136"/>
    </location>
</feature>
<evidence type="ECO:0000313" key="8">
    <source>
        <dbReference type="EMBL" id="MEB3101649.1"/>
    </source>
</evidence>
<keyword evidence="4 6" id="KW-1133">Transmembrane helix</keyword>
<evidence type="ECO:0000256" key="3">
    <source>
        <dbReference type="ARBA" id="ARBA00022692"/>
    </source>
</evidence>
<keyword evidence="3 6" id="KW-0812">Transmembrane</keyword>
<dbReference type="RefSeq" id="WP_371753768.1">
    <property type="nucleotide sequence ID" value="NZ_JAYJLD010000009.1"/>
</dbReference>
<feature type="transmembrane region" description="Helical" evidence="6">
    <location>
        <begin position="95"/>
        <end position="113"/>
    </location>
</feature>
<dbReference type="PANTHER" id="PTHR32322">
    <property type="entry name" value="INNER MEMBRANE TRANSPORTER"/>
    <property type="match status" value="1"/>
</dbReference>
<feature type="transmembrane region" description="Helical" evidence="6">
    <location>
        <begin position="122"/>
        <end position="141"/>
    </location>
</feature>
<dbReference type="Pfam" id="PF00892">
    <property type="entry name" value="EamA"/>
    <property type="match status" value="2"/>
</dbReference>
<feature type="transmembrane region" description="Helical" evidence="6">
    <location>
        <begin position="173"/>
        <end position="194"/>
    </location>
</feature>
<evidence type="ECO:0000256" key="5">
    <source>
        <dbReference type="ARBA" id="ARBA00023136"/>
    </source>
</evidence>
<comment type="similarity">
    <text evidence="2">Belongs to the EamA transporter family.</text>
</comment>
<feature type="transmembrane region" description="Helical" evidence="6">
    <location>
        <begin position="206"/>
        <end position="227"/>
    </location>
</feature>
<keyword evidence="9" id="KW-1185">Reference proteome</keyword>
<dbReference type="InterPro" id="IPR037185">
    <property type="entry name" value="EmrE-like"/>
</dbReference>